<evidence type="ECO:0000256" key="1">
    <source>
        <dbReference type="ARBA" id="ARBA00006739"/>
    </source>
</evidence>
<accession>A0AAU9D0V2</accession>
<dbReference type="Proteomes" id="UP001321804">
    <property type="component" value="Chromosome"/>
</dbReference>
<dbReference type="GO" id="GO:0016757">
    <property type="term" value="F:glycosyltransferase activity"/>
    <property type="evidence" value="ECO:0007669"/>
    <property type="project" value="UniProtKB-KW"/>
</dbReference>
<sequence length="320" mass="37059">MKDNLISVIMTAYNENTKELTEAVNSILDQTYPDLELIIILDDPTNTELEKNIEALAEVDQRIKFKVNDQNMGLAQSLNRAIALSSGEYIARMDADDISFPNRFADELELIKERDYDVVTSSATFIDEEGKIVGSHDPILTTPSRIDKLLPFGSNLVHSSAFFKGSVLREFSYHNYPTAEDYDLWLRLIEHQKKIGGINSELLKYRIRSTSMTQSNKLKMFLTAQYLRDNFQNKSLDDFDLEKYHKYLSCHGYSDKLREEFSDAVNGFSKGLKDLRKFKFSGVKALTPLLQRKIYRDYFKNSYQYKKMYKKLIIIEHGLS</sequence>
<protein>
    <submittedName>
        <fullName evidence="5">Glycosyl transferase family 2</fullName>
    </submittedName>
</protein>
<comment type="similarity">
    <text evidence="1">Belongs to the glycosyltransferase 2 family.</text>
</comment>
<dbReference type="InterPro" id="IPR050834">
    <property type="entry name" value="Glycosyltransf_2"/>
</dbReference>
<dbReference type="PANTHER" id="PTHR43685">
    <property type="entry name" value="GLYCOSYLTRANSFERASE"/>
    <property type="match status" value="1"/>
</dbReference>
<evidence type="ECO:0000256" key="3">
    <source>
        <dbReference type="ARBA" id="ARBA00022679"/>
    </source>
</evidence>
<evidence type="ECO:0000313" key="5">
    <source>
        <dbReference type="EMBL" id="BDR57178.1"/>
    </source>
</evidence>
<dbReference type="Gene3D" id="3.90.550.10">
    <property type="entry name" value="Spore Coat Polysaccharide Biosynthesis Protein SpsA, Chain A"/>
    <property type="match status" value="1"/>
</dbReference>
<keyword evidence="3 5" id="KW-0808">Transferase</keyword>
<dbReference type="EMBL" id="AP026801">
    <property type="protein sequence ID" value="BDR57178.1"/>
    <property type="molecule type" value="Genomic_DNA"/>
</dbReference>
<evidence type="ECO:0000313" key="6">
    <source>
        <dbReference type="Proteomes" id="UP001321804"/>
    </source>
</evidence>
<name>A0AAU9D0V2_9LACO</name>
<organism evidence="5 6">
    <name type="scientific">Xylocopilactobacillus apis</name>
    <dbReference type="NCBI Taxonomy" id="2932183"/>
    <lineage>
        <taxon>Bacteria</taxon>
        <taxon>Bacillati</taxon>
        <taxon>Bacillota</taxon>
        <taxon>Bacilli</taxon>
        <taxon>Lactobacillales</taxon>
        <taxon>Lactobacillaceae</taxon>
        <taxon>Xylocopilactobacillus</taxon>
    </lineage>
</organism>
<dbReference type="Pfam" id="PF00535">
    <property type="entry name" value="Glycos_transf_2"/>
    <property type="match status" value="1"/>
</dbReference>
<dbReference type="InterPro" id="IPR029044">
    <property type="entry name" value="Nucleotide-diphossugar_trans"/>
</dbReference>
<keyword evidence="6" id="KW-1185">Reference proteome</keyword>
<reference evidence="5 6" key="1">
    <citation type="journal article" date="2023" name="Microbiol. Spectr.">
        <title>Symbiosis of Carpenter Bees with Uncharacterized Lactic Acid Bacteria Showing NAD Auxotrophy.</title>
        <authorList>
            <person name="Kawasaki S."/>
            <person name="Ozawa K."/>
            <person name="Mori T."/>
            <person name="Yamamoto A."/>
            <person name="Ito M."/>
            <person name="Ohkuma M."/>
            <person name="Sakamoto M."/>
            <person name="Matsutani M."/>
        </authorList>
    </citation>
    <scope>NUCLEOTIDE SEQUENCE [LARGE SCALE GENOMIC DNA]</scope>
    <source>
        <strain evidence="5 6">KimC2</strain>
    </source>
</reference>
<dbReference type="SUPFAM" id="SSF53448">
    <property type="entry name" value="Nucleotide-diphospho-sugar transferases"/>
    <property type="match status" value="1"/>
</dbReference>
<dbReference type="AlphaFoldDB" id="A0AAU9D0V2"/>
<gene>
    <name evidence="5" type="primary">cps4I</name>
    <name evidence="5" type="ORF">KIMC2_17400</name>
</gene>
<proteinExistence type="inferred from homology"/>
<evidence type="ECO:0000259" key="4">
    <source>
        <dbReference type="Pfam" id="PF00535"/>
    </source>
</evidence>
<dbReference type="KEGG" id="xak:KIMC2_17400"/>
<dbReference type="InterPro" id="IPR001173">
    <property type="entry name" value="Glyco_trans_2-like"/>
</dbReference>
<evidence type="ECO:0000256" key="2">
    <source>
        <dbReference type="ARBA" id="ARBA00022676"/>
    </source>
</evidence>
<keyword evidence="2" id="KW-0328">Glycosyltransferase</keyword>
<dbReference type="RefSeq" id="WP_317696038.1">
    <property type="nucleotide sequence ID" value="NZ_AP026801.1"/>
</dbReference>
<feature type="domain" description="Glycosyltransferase 2-like" evidence="4">
    <location>
        <begin position="7"/>
        <end position="168"/>
    </location>
</feature>
<dbReference type="PANTHER" id="PTHR43685:SF5">
    <property type="entry name" value="GLYCOSYLTRANSFERASE EPSE-RELATED"/>
    <property type="match status" value="1"/>
</dbReference>